<evidence type="ECO:0000256" key="1">
    <source>
        <dbReference type="ARBA" id="ARBA00004123"/>
    </source>
</evidence>
<keyword evidence="2" id="KW-0805">Transcription regulation</keyword>
<sequence length="455" mass="51516">MGVGVGMGVCYPPSKEAHGLETLKKSQPSRKTQNFQTPFPTVWLVKSFAVKFCPTSIILCGSNAFVYDGCLTENIGYGLKQLESVLMGPNNEEVVSKPDVSFGNTSRQQMIRQRSYSWRQDRRGGSYVVPSQTSPVSRSQQYEAELWIACVKALTENRMKDFDNLVATATGVVSTGGDPFQRLGAYMVEGLVARKEESGVNIYRALNYREPALATRPNGPPHVRIIGINDPISKYAHGDGLEVVERWLVEISMKYGIPVEFHGVLVFAPDITLDMLDIKPRETLAINFPLQLHHTPNESVDVNNPRDNLLRMVKSLSLEVVTLEEQESNTNTTPFFNRFVETVDYYVEIFVSIDVTLPRNNKNHINVKQHCLEKEIINVIACEGSEQEKHHELFGKWKSRLTMADFHQFPLISYVTSVIRSLLRYYSKHYTLVEKDGAMPLGWKNRNLISASTWY</sequence>
<name>A0ABP0YB01_9ROSI</name>
<keyword evidence="3" id="KW-0804">Transcription</keyword>
<dbReference type="Pfam" id="PF03514">
    <property type="entry name" value="GRAS"/>
    <property type="match status" value="1"/>
</dbReference>
<organism evidence="6 7">
    <name type="scientific">Citrullus colocynthis</name>
    <name type="common">colocynth</name>
    <dbReference type="NCBI Taxonomy" id="252529"/>
    <lineage>
        <taxon>Eukaryota</taxon>
        <taxon>Viridiplantae</taxon>
        <taxon>Streptophyta</taxon>
        <taxon>Embryophyta</taxon>
        <taxon>Tracheophyta</taxon>
        <taxon>Spermatophyta</taxon>
        <taxon>Magnoliopsida</taxon>
        <taxon>eudicotyledons</taxon>
        <taxon>Gunneridae</taxon>
        <taxon>Pentapetalae</taxon>
        <taxon>rosids</taxon>
        <taxon>fabids</taxon>
        <taxon>Cucurbitales</taxon>
        <taxon>Cucurbitaceae</taxon>
        <taxon>Benincaseae</taxon>
        <taxon>Citrullus</taxon>
    </lineage>
</organism>
<comment type="caution">
    <text evidence="5">Lacks conserved residue(s) required for the propagation of feature annotation.</text>
</comment>
<protein>
    <submittedName>
        <fullName evidence="6">Uncharacterized protein</fullName>
    </submittedName>
</protein>
<dbReference type="InterPro" id="IPR005202">
    <property type="entry name" value="TF_GRAS"/>
</dbReference>
<evidence type="ECO:0000313" key="7">
    <source>
        <dbReference type="Proteomes" id="UP001642487"/>
    </source>
</evidence>
<proteinExistence type="inferred from homology"/>
<dbReference type="PROSITE" id="PS50985">
    <property type="entry name" value="GRAS"/>
    <property type="match status" value="1"/>
</dbReference>
<keyword evidence="7" id="KW-1185">Reference proteome</keyword>
<accession>A0ABP0YB01</accession>
<dbReference type="Proteomes" id="UP001642487">
    <property type="component" value="Chromosome 3"/>
</dbReference>
<evidence type="ECO:0000256" key="3">
    <source>
        <dbReference type="ARBA" id="ARBA00023163"/>
    </source>
</evidence>
<comment type="subcellular location">
    <subcellularLocation>
        <location evidence="1">Nucleus</location>
    </subcellularLocation>
</comment>
<gene>
    <name evidence="6" type="ORF">CITCOLO1_LOCUS9570</name>
</gene>
<dbReference type="PANTHER" id="PTHR31636">
    <property type="entry name" value="OSJNBA0084A10.13 PROTEIN-RELATED"/>
    <property type="match status" value="1"/>
</dbReference>
<evidence type="ECO:0000256" key="5">
    <source>
        <dbReference type="PROSITE-ProRule" id="PRU01191"/>
    </source>
</evidence>
<feature type="region of interest" description="SAW" evidence="5">
    <location>
        <begin position="381"/>
        <end position="455"/>
    </location>
</feature>
<dbReference type="EMBL" id="OZ021737">
    <property type="protein sequence ID" value="CAK9317659.1"/>
    <property type="molecule type" value="Genomic_DNA"/>
</dbReference>
<comment type="similarity">
    <text evidence="5">Belongs to the GRAS family.</text>
</comment>
<evidence type="ECO:0000313" key="6">
    <source>
        <dbReference type="EMBL" id="CAK9317659.1"/>
    </source>
</evidence>
<evidence type="ECO:0000256" key="4">
    <source>
        <dbReference type="ARBA" id="ARBA00023242"/>
    </source>
</evidence>
<keyword evidence="4" id="KW-0539">Nucleus</keyword>
<reference evidence="6 7" key="1">
    <citation type="submission" date="2024-03" db="EMBL/GenBank/DDBJ databases">
        <authorList>
            <person name="Gkanogiannis A."/>
            <person name="Becerra Lopez-Lavalle L."/>
        </authorList>
    </citation>
    <scope>NUCLEOTIDE SEQUENCE [LARGE SCALE GENOMIC DNA]</scope>
</reference>
<evidence type="ECO:0000256" key="2">
    <source>
        <dbReference type="ARBA" id="ARBA00023015"/>
    </source>
</evidence>